<name>A0A423PNX7_9GAMM</name>
<evidence type="ECO:0000256" key="2">
    <source>
        <dbReference type="ARBA" id="ARBA00023136"/>
    </source>
</evidence>
<comment type="subunit">
    <text evidence="6">Component of the lipopolysaccharide transport and assembly complex. Interacts with LptD.</text>
</comment>
<dbReference type="EMBL" id="AYKH01000014">
    <property type="protein sequence ID" value="ROO27299.1"/>
    <property type="molecule type" value="Genomic_DNA"/>
</dbReference>
<dbReference type="GO" id="GO:0015920">
    <property type="term" value="P:lipopolysaccharide transport"/>
    <property type="evidence" value="ECO:0007669"/>
    <property type="project" value="TreeGrafter"/>
</dbReference>
<dbReference type="PANTHER" id="PTHR38098">
    <property type="entry name" value="LPS-ASSEMBLY LIPOPROTEIN LPTE"/>
    <property type="match status" value="1"/>
</dbReference>
<dbReference type="GO" id="GO:0001530">
    <property type="term" value="F:lipopolysaccharide binding"/>
    <property type="evidence" value="ECO:0007669"/>
    <property type="project" value="TreeGrafter"/>
</dbReference>
<dbReference type="GO" id="GO:0043165">
    <property type="term" value="P:Gram-negative-bacterium-type cell outer membrane assembly"/>
    <property type="evidence" value="ECO:0007669"/>
    <property type="project" value="UniProtKB-UniRule"/>
</dbReference>
<comment type="subcellular location">
    <subcellularLocation>
        <location evidence="6">Cell outer membrane</location>
        <topology evidence="6">Lipid-anchor</topology>
    </subcellularLocation>
</comment>
<evidence type="ECO:0000256" key="1">
    <source>
        <dbReference type="ARBA" id="ARBA00022729"/>
    </source>
</evidence>
<dbReference type="Gene3D" id="3.30.160.150">
    <property type="entry name" value="Lipoprotein like domain"/>
    <property type="match status" value="1"/>
</dbReference>
<evidence type="ECO:0000256" key="6">
    <source>
        <dbReference type="HAMAP-Rule" id="MF_01186"/>
    </source>
</evidence>
<comment type="caution">
    <text evidence="7">The sequence shown here is derived from an EMBL/GenBank/DDBJ whole genome shotgun (WGS) entry which is preliminary data.</text>
</comment>
<dbReference type="PROSITE" id="PS51257">
    <property type="entry name" value="PROKAR_LIPOPROTEIN"/>
    <property type="match status" value="1"/>
</dbReference>
<dbReference type="Proteomes" id="UP000283993">
    <property type="component" value="Unassembled WGS sequence"/>
</dbReference>
<keyword evidence="8" id="KW-1185">Reference proteome</keyword>
<sequence>MKRRSPTAISPRRRAWPPLLAALAVLVSLAGCGFHLQGASPLPSGVERMHVSYSDDYRVGDPPLVQTLEQRLRERGVLGESGAAAQLDIAEIDNNQRIVSVSPRDGRVAEYELTTRVRFDYSVNGATQLSGETLSVTRNYSFDDTERLAAEAEQRDLLTSMHRELADLILLRIADANDRLGAAAGDKGA</sequence>
<protein>
    <recommendedName>
        <fullName evidence="6">LPS-assembly lipoprotein LptE</fullName>
    </recommendedName>
</protein>
<gene>
    <name evidence="6" type="primary">lptE</name>
    <name evidence="7" type="ORF">SAOR_08955</name>
</gene>
<evidence type="ECO:0000256" key="4">
    <source>
        <dbReference type="ARBA" id="ARBA00023237"/>
    </source>
</evidence>
<evidence type="ECO:0000256" key="3">
    <source>
        <dbReference type="ARBA" id="ARBA00023139"/>
    </source>
</evidence>
<comment type="function">
    <text evidence="6">Together with LptD, is involved in the assembly of lipopolysaccharide (LPS) at the surface of the outer membrane. Required for the proper assembly of LptD. Binds LPS and may serve as the LPS recognition site at the outer membrane.</text>
</comment>
<keyword evidence="2 6" id="KW-0472">Membrane</keyword>
<dbReference type="GO" id="GO:1990351">
    <property type="term" value="C:transporter complex"/>
    <property type="evidence" value="ECO:0007669"/>
    <property type="project" value="TreeGrafter"/>
</dbReference>
<dbReference type="InterPro" id="IPR007485">
    <property type="entry name" value="LPS_assembly_LptE"/>
</dbReference>
<dbReference type="RefSeq" id="WP_123631129.1">
    <property type="nucleotide sequence ID" value="NZ_AYKH01000014.1"/>
</dbReference>
<keyword evidence="5 6" id="KW-0449">Lipoprotein</keyword>
<dbReference type="GO" id="GO:0009279">
    <property type="term" value="C:cell outer membrane"/>
    <property type="evidence" value="ECO:0007669"/>
    <property type="project" value="UniProtKB-SubCell"/>
</dbReference>
<keyword evidence="3 6" id="KW-0564">Palmitate</keyword>
<accession>A0A423PNX7</accession>
<dbReference type="HAMAP" id="MF_01186">
    <property type="entry name" value="LPS_assembly_LptE"/>
    <property type="match status" value="1"/>
</dbReference>
<keyword evidence="1 6" id="KW-0732">Signal</keyword>
<comment type="similarity">
    <text evidence="6">Belongs to the LptE lipoprotein family.</text>
</comment>
<dbReference type="PANTHER" id="PTHR38098:SF1">
    <property type="entry name" value="LPS-ASSEMBLY LIPOPROTEIN LPTE"/>
    <property type="match status" value="1"/>
</dbReference>
<keyword evidence="4 6" id="KW-0998">Cell outer membrane</keyword>
<proteinExistence type="inferred from homology"/>
<organism evidence="7 8">
    <name type="scientific">Salinisphaera orenii MK-B5</name>
    <dbReference type="NCBI Taxonomy" id="856730"/>
    <lineage>
        <taxon>Bacteria</taxon>
        <taxon>Pseudomonadati</taxon>
        <taxon>Pseudomonadota</taxon>
        <taxon>Gammaproteobacteria</taxon>
        <taxon>Salinisphaerales</taxon>
        <taxon>Salinisphaeraceae</taxon>
        <taxon>Salinisphaera</taxon>
    </lineage>
</organism>
<dbReference type="AlphaFoldDB" id="A0A423PNX7"/>
<reference evidence="7 8" key="1">
    <citation type="submission" date="2013-10" db="EMBL/GenBank/DDBJ databases">
        <title>Salinisphaera orenii MK-B5 Genome Sequencing.</title>
        <authorList>
            <person name="Lai Q."/>
            <person name="Li C."/>
            <person name="Shao Z."/>
        </authorList>
    </citation>
    <scope>NUCLEOTIDE SEQUENCE [LARGE SCALE GENOMIC DNA]</scope>
    <source>
        <strain evidence="7 8">MK-B5</strain>
    </source>
</reference>
<evidence type="ECO:0000313" key="7">
    <source>
        <dbReference type="EMBL" id="ROO27299.1"/>
    </source>
</evidence>
<dbReference type="Pfam" id="PF04390">
    <property type="entry name" value="LptE"/>
    <property type="match status" value="1"/>
</dbReference>
<evidence type="ECO:0000313" key="8">
    <source>
        <dbReference type="Proteomes" id="UP000283993"/>
    </source>
</evidence>
<evidence type="ECO:0000256" key="5">
    <source>
        <dbReference type="ARBA" id="ARBA00023288"/>
    </source>
</evidence>